<gene>
    <name evidence="1" type="ORF">GLOINDRAFT_91076</name>
</gene>
<protein>
    <submittedName>
        <fullName evidence="1">Uncharacterized protein</fullName>
    </submittedName>
</protein>
<sequence length="136" mass="16976">MYLKYLLLIFAFTIVSTGALVVKRKVKNKRHDYKSYDYDYYHHKSYDYDYYHHKSYDYDYYHHKSYDYDYYHHKSYNYDYGKDYGKDYGYYDNTIMFNNAVIGKAYSMHYITLLKIFMLNHMIINLLVFLTNKYDH</sequence>
<name>U9UTW2_RHIID</name>
<evidence type="ECO:0000313" key="1">
    <source>
        <dbReference type="EMBL" id="ESA23152.1"/>
    </source>
</evidence>
<dbReference type="EMBL" id="KI274993">
    <property type="protein sequence ID" value="ESA23152.1"/>
    <property type="molecule type" value="Genomic_DNA"/>
</dbReference>
<dbReference type="AlphaFoldDB" id="U9UTW2"/>
<organism evidence="1">
    <name type="scientific">Rhizophagus irregularis (strain DAOM 181602 / DAOM 197198 / MUCL 43194)</name>
    <name type="common">Arbuscular mycorrhizal fungus</name>
    <name type="synonym">Glomus intraradices</name>
    <dbReference type="NCBI Taxonomy" id="747089"/>
    <lineage>
        <taxon>Eukaryota</taxon>
        <taxon>Fungi</taxon>
        <taxon>Fungi incertae sedis</taxon>
        <taxon>Mucoromycota</taxon>
        <taxon>Glomeromycotina</taxon>
        <taxon>Glomeromycetes</taxon>
        <taxon>Glomerales</taxon>
        <taxon>Glomeraceae</taxon>
        <taxon>Rhizophagus</taxon>
    </lineage>
</organism>
<dbReference type="HOGENOM" id="CLU_1876510_0_0_1"/>
<proteinExistence type="predicted"/>
<accession>U9UTW2</accession>
<reference evidence="1" key="1">
    <citation type="submission" date="2013-07" db="EMBL/GenBank/DDBJ databases">
        <title>The genome of an arbuscular mycorrhizal fungus provides insights into the evolution of the oldest plant symbiosis.</title>
        <authorList>
            <consortium name="DOE Joint Genome Institute"/>
            <person name="Tisserant E."/>
            <person name="Malbreil M."/>
            <person name="Kuo A."/>
            <person name="Kohler A."/>
            <person name="Symeonidi A."/>
            <person name="Balestrini R."/>
            <person name="Charron P."/>
            <person name="Duensing N."/>
            <person name="Frei-dit-Frey N."/>
            <person name="Gianinazzi-Pearson V."/>
            <person name="Gilbert B."/>
            <person name="Handa Y."/>
            <person name="Hijri M."/>
            <person name="Kaul R."/>
            <person name="Kawaguchi M."/>
            <person name="Krajinski F."/>
            <person name="Lammers P."/>
            <person name="Lapierre D."/>
            <person name="Masclaux F.G."/>
            <person name="Murat C."/>
            <person name="Morin E."/>
            <person name="Ndikumana S."/>
            <person name="Pagni M."/>
            <person name="Petitpierre D."/>
            <person name="Requena N."/>
            <person name="Rosikiewicz P."/>
            <person name="Riley R."/>
            <person name="Saito K."/>
            <person name="San Clemente H."/>
            <person name="Shapiro H."/>
            <person name="van Tuinen D."/>
            <person name="Becard G."/>
            <person name="Bonfante P."/>
            <person name="Paszkowski U."/>
            <person name="Shachar-Hill Y."/>
            <person name="Young J.P."/>
            <person name="Sanders I.R."/>
            <person name="Henrissat B."/>
            <person name="Rensing S.A."/>
            <person name="Grigoriev I.V."/>
            <person name="Corradi N."/>
            <person name="Roux C."/>
            <person name="Martin F."/>
        </authorList>
    </citation>
    <scope>NUCLEOTIDE SEQUENCE</scope>
    <source>
        <strain evidence="1">DAOM 197198</strain>
    </source>
</reference>